<sequence length="205" mass="22517">MHILLLSTSDQNGSSVLQYAISRNYTVTALLPYGSYSSDHANITLITGSSTSQRDLEAALQTPTFPEAVVVAFDHTNIWELVARALLKAITAVNLRKRTELKSSCSKTSLPFRLVFTHSNAAQMGRHDYNRVDAIVRESGLPFVLAQRPRISKISRIIRASPCDGRGVAWMAAIKRDSMTTDTVQNNEPNEDVPSLVEATNIGKS</sequence>
<dbReference type="InterPro" id="IPR016040">
    <property type="entry name" value="NAD(P)-bd_dom"/>
</dbReference>
<dbReference type="AlphaFoldDB" id="A0A2L2TYS1"/>
<evidence type="ECO:0000313" key="4">
    <source>
        <dbReference type="Proteomes" id="UP000245910"/>
    </source>
</evidence>
<feature type="domain" description="NAD(P)-binding" evidence="2">
    <location>
        <begin position="13"/>
        <end position="150"/>
    </location>
</feature>
<proteinExistence type="predicted"/>
<accession>A0A2L2TYS1</accession>
<dbReference type="EMBL" id="LN649231">
    <property type="protein sequence ID" value="CEI70146.1"/>
    <property type="molecule type" value="Genomic_DNA"/>
</dbReference>
<dbReference type="Pfam" id="PF13460">
    <property type="entry name" value="NAD_binding_10"/>
    <property type="match status" value="1"/>
</dbReference>
<reference evidence="4" key="1">
    <citation type="submission" date="2014-10" db="EMBL/GenBank/DDBJ databases">
        <authorList>
            <person name="King R."/>
        </authorList>
    </citation>
    <scope>NUCLEOTIDE SEQUENCE [LARGE SCALE GENOMIC DNA]</scope>
    <source>
        <strain evidence="4">A3/5</strain>
    </source>
</reference>
<name>A0A2L2TYS1_9HYPO</name>
<dbReference type="Proteomes" id="UP000245910">
    <property type="component" value="Chromosome III"/>
</dbReference>
<dbReference type="STRING" id="56646.A0A2L2TYS1"/>
<keyword evidence="4" id="KW-1185">Reference proteome</keyword>
<evidence type="ECO:0000313" key="3">
    <source>
        <dbReference type="EMBL" id="CEI70146.1"/>
    </source>
</evidence>
<evidence type="ECO:0000259" key="2">
    <source>
        <dbReference type="Pfam" id="PF13460"/>
    </source>
</evidence>
<dbReference type="Gene3D" id="3.40.50.720">
    <property type="entry name" value="NAD(P)-binding Rossmann-like Domain"/>
    <property type="match status" value="1"/>
</dbReference>
<organism evidence="3 4">
    <name type="scientific">Fusarium venenatum</name>
    <dbReference type="NCBI Taxonomy" id="56646"/>
    <lineage>
        <taxon>Eukaryota</taxon>
        <taxon>Fungi</taxon>
        <taxon>Dikarya</taxon>
        <taxon>Ascomycota</taxon>
        <taxon>Pezizomycotina</taxon>
        <taxon>Sordariomycetes</taxon>
        <taxon>Hypocreomycetidae</taxon>
        <taxon>Hypocreales</taxon>
        <taxon>Nectriaceae</taxon>
        <taxon>Fusarium</taxon>
    </lineage>
</organism>
<dbReference type="OrthoDB" id="419598at2759"/>
<feature type="region of interest" description="Disordered" evidence="1">
    <location>
        <begin position="180"/>
        <end position="205"/>
    </location>
</feature>
<protein>
    <recommendedName>
        <fullName evidence="2">NAD(P)-binding domain-containing protein</fullName>
    </recommendedName>
</protein>
<evidence type="ECO:0000256" key="1">
    <source>
        <dbReference type="SAM" id="MobiDB-lite"/>
    </source>
</evidence>